<organism evidence="11 12">
    <name type="scientific">Plenodomus tracheiphilus IPT5</name>
    <dbReference type="NCBI Taxonomy" id="1408161"/>
    <lineage>
        <taxon>Eukaryota</taxon>
        <taxon>Fungi</taxon>
        <taxon>Dikarya</taxon>
        <taxon>Ascomycota</taxon>
        <taxon>Pezizomycotina</taxon>
        <taxon>Dothideomycetes</taxon>
        <taxon>Pleosporomycetidae</taxon>
        <taxon>Pleosporales</taxon>
        <taxon>Pleosporineae</taxon>
        <taxon>Leptosphaeriaceae</taxon>
        <taxon>Plenodomus</taxon>
    </lineage>
</organism>
<dbReference type="PANTHER" id="PTHR28118:SF1">
    <property type="entry name" value="POLYNUCLEOTIDE 5'-TRIPHOSPHATASE CTL1-RELATED"/>
    <property type="match status" value="1"/>
</dbReference>
<accession>A0A6A7BNP8</accession>
<comment type="subcellular location">
    <subcellularLocation>
        <location evidence="2 8">Nucleus</location>
    </subcellularLocation>
</comment>
<dbReference type="InterPro" id="IPR033469">
    <property type="entry name" value="CYTH-like_dom_sf"/>
</dbReference>
<comment type="cofactor">
    <cofactor evidence="1 8">
        <name>Mg(2+)</name>
        <dbReference type="ChEBI" id="CHEBI:18420"/>
    </cofactor>
</comment>
<keyword evidence="8" id="KW-0506">mRNA capping</keyword>
<sequence>MDISALVNHDTEAAVLPRRSLSRPSSLSAPSPVTSAAKIPNAHKPTHKQMPLKRRRHDPKPIWAYREGEELPPELKQQQEQQRQQLRPPPAPAQPPPPPSQAQPRVQASPIAHRSGPPPSTYDGPPAPQSTTTTELVGFERPISDSPQVYDDVSRQVCEFLWREAIGNDAVRNAIADPHVKLEVEARWGQVIDRNSNHRLRGPWDSECVLKHGALDAKFESTMTLEQHKRMNLYLNEQIQRSKAPGATRVPINYEHTREIDAFYELGQQEFDLLNPIVRQIIHAHSQNSGRSRIRVTKKKETGEVKDVIIKQRLANLEISSPRTEWDYRIGINLEIDFLGPVEKLKPALEPGKTVESMQRQKDRISYAWLDAYQVDLTQVAQGTSKNHELELELDSKTLLNHADRARRNEPNKFESLITGMMNNLRVLSREMTPSAPGA</sequence>
<dbReference type="SUPFAM" id="SSF55154">
    <property type="entry name" value="CYTH-like phosphatases"/>
    <property type="match status" value="1"/>
</dbReference>
<dbReference type="Pfam" id="PF02940">
    <property type="entry name" value="mRNA_triPase"/>
    <property type="match status" value="1"/>
</dbReference>
<evidence type="ECO:0000256" key="4">
    <source>
        <dbReference type="ARBA" id="ARBA00022664"/>
    </source>
</evidence>
<dbReference type="OrthoDB" id="272147at2759"/>
<dbReference type="EMBL" id="MU006288">
    <property type="protein sequence ID" value="KAF2856792.1"/>
    <property type="molecule type" value="Genomic_DNA"/>
</dbReference>
<feature type="domain" description="mRNA triphosphatase Cet1-like" evidence="10">
    <location>
        <begin position="151"/>
        <end position="394"/>
    </location>
</feature>
<feature type="compositionally biased region" description="Pro residues" evidence="9">
    <location>
        <begin position="87"/>
        <end position="101"/>
    </location>
</feature>
<keyword evidence="12" id="KW-1185">Reference proteome</keyword>
<dbReference type="EC" id="3.6.1.74" evidence="8"/>
<dbReference type="CDD" id="cd07470">
    <property type="entry name" value="CYTH-like_mRNA_RTPase"/>
    <property type="match status" value="1"/>
</dbReference>
<feature type="compositionally biased region" description="Pro residues" evidence="9">
    <location>
        <begin position="116"/>
        <end position="128"/>
    </location>
</feature>
<dbReference type="GO" id="GO:0004651">
    <property type="term" value="F:polynucleotide 5'-phosphatase activity"/>
    <property type="evidence" value="ECO:0007669"/>
    <property type="project" value="UniProtKB-UniRule"/>
</dbReference>
<comment type="catalytic activity">
    <reaction evidence="7">
        <text>a 5'-end triphospho-ribonucleoside in mRNA + H2O = a 5'-end diphospho-ribonucleoside in mRNA + phosphate + H(+)</text>
        <dbReference type="Rhea" id="RHEA:67004"/>
        <dbReference type="Rhea" id="RHEA-COMP:17164"/>
        <dbReference type="Rhea" id="RHEA-COMP:17165"/>
        <dbReference type="ChEBI" id="CHEBI:15377"/>
        <dbReference type="ChEBI" id="CHEBI:15378"/>
        <dbReference type="ChEBI" id="CHEBI:43474"/>
        <dbReference type="ChEBI" id="CHEBI:167616"/>
        <dbReference type="ChEBI" id="CHEBI:167618"/>
        <dbReference type="EC" id="3.6.1.74"/>
    </reaction>
    <physiologicalReaction direction="left-to-right" evidence="7">
        <dbReference type="Rhea" id="RHEA:67005"/>
    </physiologicalReaction>
</comment>
<dbReference type="AlphaFoldDB" id="A0A6A7BNP8"/>
<evidence type="ECO:0000256" key="8">
    <source>
        <dbReference type="RuleBase" id="RU367053"/>
    </source>
</evidence>
<evidence type="ECO:0000256" key="3">
    <source>
        <dbReference type="ARBA" id="ARBA00006345"/>
    </source>
</evidence>
<comment type="subunit">
    <text evidence="8">Heterodimer. The mRNA-capping enzyme is composed of two separate chains alpha and beta, respectively a mRNA guanylyltransferase and an mRNA 5'-triphosphate monophosphatase.</text>
</comment>
<comment type="similarity">
    <text evidence="3 8">Belongs to the fungal TPase family.</text>
</comment>
<keyword evidence="6 8" id="KW-0539">Nucleus</keyword>
<feature type="compositionally biased region" description="Low complexity" evidence="9">
    <location>
        <begin position="74"/>
        <end position="86"/>
    </location>
</feature>
<dbReference type="Gene3D" id="3.20.100.10">
    <property type="entry name" value="mRNA triphosphatase Cet1-like"/>
    <property type="match status" value="1"/>
</dbReference>
<evidence type="ECO:0000256" key="5">
    <source>
        <dbReference type="ARBA" id="ARBA00022801"/>
    </source>
</evidence>
<keyword evidence="5 8" id="KW-0378">Hydrolase</keyword>
<evidence type="ECO:0000313" key="12">
    <source>
        <dbReference type="Proteomes" id="UP000799423"/>
    </source>
</evidence>
<gene>
    <name evidence="11" type="ORF">T440DRAFT_463013</name>
</gene>
<protein>
    <recommendedName>
        <fullName evidence="8">mRNA-capping enzyme subunit beta</fullName>
        <ecNumber evidence="8">3.6.1.74</ecNumber>
    </recommendedName>
    <alternativeName>
        <fullName evidence="8">mRNA 5'-phosphatase</fullName>
    </alternativeName>
    <alternativeName>
        <fullName evidence="8">mRNA 5'-triphosphate monophosphatase</fullName>
    </alternativeName>
</protein>
<dbReference type="InterPro" id="IPR040343">
    <property type="entry name" value="Cet1/Ctl1"/>
</dbReference>
<evidence type="ECO:0000256" key="7">
    <source>
        <dbReference type="ARBA" id="ARBA00047740"/>
    </source>
</evidence>
<comment type="function">
    <text evidence="8">First step of mRNA capping. Converts the 5'-triphosphate end of a nascent mRNA chain into a diphosphate end.</text>
</comment>
<evidence type="ECO:0000313" key="11">
    <source>
        <dbReference type="EMBL" id="KAF2856792.1"/>
    </source>
</evidence>
<feature type="compositionally biased region" description="Low complexity" evidence="9">
    <location>
        <begin position="17"/>
        <end position="32"/>
    </location>
</feature>
<evidence type="ECO:0000256" key="9">
    <source>
        <dbReference type="SAM" id="MobiDB-lite"/>
    </source>
</evidence>
<evidence type="ECO:0000256" key="2">
    <source>
        <dbReference type="ARBA" id="ARBA00004123"/>
    </source>
</evidence>
<dbReference type="GO" id="GO:0006370">
    <property type="term" value="P:7-methylguanosine mRNA capping"/>
    <property type="evidence" value="ECO:0007669"/>
    <property type="project" value="UniProtKB-UniRule"/>
</dbReference>
<dbReference type="InterPro" id="IPR004206">
    <property type="entry name" value="mRNA_triPase_Cet1"/>
</dbReference>
<dbReference type="Proteomes" id="UP000799423">
    <property type="component" value="Unassembled WGS sequence"/>
</dbReference>
<evidence type="ECO:0000259" key="10">
    <source>
        <dbReference type="Pfam" id="PF02940"/>
    </source>
</evidence>
<evidence type="ECO:0000256" key="1">
    <source>
        <dbReference type="ARBA" id="ARBA00001946"/>
    </source>
</evidence>
<evidence type="ECO:0000256" key="6">
    <source>
        <dbReference type="ARBA" id="ARBA00023242"/>
    </source>
</evidence>
<keyword evidence="4 8" id="KW-0507">mRNA processing</keyword>
<dbReference type="GO" id="GO:0031533">
    <property type="term" value="C:mRNA capping enzyme complex"/>
    <property type="evidence" value="ECO:0007669"/>
    <property type="project" value="UniProtKB-UniRule"/>
</dbReference>
<feature type="compositionally biased region" description="Basic residues" evidence="9">
    <location>
        <begin position="44"/>
        <end position="58"/>
    </location>
</feature>
<name>A0A6A7BNP8_9PLEO</name>
<proteinExistence type="inferred from homology"/>
<feature type="region of interest" description="Disordered" evidence="9">
    <location>
        <begin position="17"/>
        <end position="133"/>
    </location>
</feature>
<dbReference type="PANTHER" id="PTHR28118">
    <property type="entry name" value="POLYNUCLEOTIDE 5'-TRIPHOSPHATASE-RELATED"/>
    <property type="match status" value="1"/>
</dbReference>
<dbReference type="GO" id="GO:0140818">
    <property type="term" value="F:mRNA 5'-triphosphate monophosphatase activity"/>
    <property type="evidence" value="ECO:0007669"/>
    <property type="project" value="UniProtKB-EC"/>
</dbReference>
<reference evidence="11" key="1">
    <citation type="submission" date="2020-01" db="EMBL/GenBank/DDBJ databases">
        <authorList>
            <consortium name="DOE Joint Genome Institute"/>
            <person name="Haridas S."/>
            <person name="Albert R."/>
            <person name="Binder M."/>
            <person name="Bloem J."/>
            <person name="Labutti K."/>
            <person name="Salamov A."/>
            <person name="Andreopoulos B."/>
            <person name="Baker S.E."/>
            <person name="Barry K."/>
            <person name="Bills G."/>
            <person name="Bluhm B.H."/>
            <person name="Cannon C."/>
            <person name="Castanera R."/>
            <person name="Culley D.E."/>
            <person name="Daum C."/>
            <person name="Ezra D."/>
            <person name="Gonzalez J.B."/>
            <person name="Henrissat B."/>
            <person name="Kuo A."/>
            <person name="Liang C."/>
            <person name="Lipzen A."/>
            <person name="Lutzoni F."/>
            <person name="Magnuson J."/>
            <person name="Mondo S."/>
            <person name="Nolan M."/>
            <person name="Ohm R."/>
            <person name="Pangilinan J."/>
            <person name="Park H.-J."/>
            <person name="Ramirez L."/>
            <person name="Alfaro M."/>
            <person name="Sun H."/>
            <person name="Tritt A."/>
            <person name="Yoshinaga Y."/>
            <person name="Zwiers L.-H."/>
            <person name="Turgeon B.G."/>
            <person name="Goodwin S.B."/>
            <person name="Spatafora J.W."/>
            <person name="Crous P.W."/>
            <person name="Grigoriev I.V."/>
        </authorList>
    </citation>
    <scope>NUCLEOTIDE SEQUENCE</scope>
    <source>
        <strain evidence="11">IPT5</strain>
    </source>
</reference>
<dbReference type="InterPro" id="IPR037009">
    <property type="entry name" value="mRNA_triPase_Cet1_sf"/>
</dbReference>